<dbReference type="HOGENOM" id="CLU_037269_0_1_5"/>
<reference evidence="2 3" key="1">
    <citation type="journal article" date="2014" name="Front. Genet.">
        <title>Genome and metabolic network of "Candidatus Phaeomarinobacter ectocarpi" Ec32, a new candidate genus of Alphaproteobacteria frequently associated with brown algae.</title>
        <authorList>
            <person name="Dittami S.M."/>
            <person name="Barbeyron T."/>
            <person name="Boyen C."/>
            <person name="Cambefort J."/>
            <person name="Collet G."/>
            <person name="Delage L."/>
            <person name="Gobet A."/>
            <person name="Groisillier A."/>
            <person name="Leblanc C."/>
            <person name="Michel G."/>
            <person name="Scornet D."/>
            <person name="Siegel A."/>
            <person name="Tapia J.E."/>
            <person name="Tonon T."/>
        </authorList>
    </citation>
    <scope>NUCLEOTIDE SEQUENCE [LARGE SCALE GENOMIC DNA]</scope>
    <source>
        <strain evidence="2 3">Ec32</strain>
    </source>
</reference>
<accession>X5M5Z7</accession>
<dbReference type="GO" id="GO:0004311">
    <property type="term" value="F:geranylgeranyl diphosphate synthase activity"/>
    <property type="evidence" value="ECO:0007669"/>
    <property type="project" value="InterPro"/>
</dbReference>
<dbReference type="STRING" id="1458461.BN1012_Phect104"/>
<feature type="compositionally biased region" description="Low complexity" evidence="1">
    <location>
        <begin position="1"/>
        <end position="20"/>
    </location>
</feature>
<dbReference type="SFLD" id="SFLDG01018">
    <property type="entry name" value="Squalene/Phytoene_Synthase_Lik"/>
    <property type="match status" value="1"/>
</dbReference>
<dbReference type="Gene3D" id="1.10.600.10">
    <property type="entry name" value="Farnesyl Diphosphate Synthase"/>
    <property type="match status" value="1"/>
</dbReference>
<keyword evidence="3" id="KW-1185">Reference proteome</keyword>
<dbReference type="OrthoDB" id="9807580at2"/>
<evidence type="ECO:0000256" key="1">
    <source>
        <dbReference type="SAM" id="MobiDB-lite"/>
    </source>
</evidence>
<dbReference type="SUPFAM" id="SSF48576">
    <property type="entry name" value="Terpenoid synthases"/>
    <property type="match status" value="1"/>
</dbReference>
<dbReference type="InterPro" id="IPR044843">
    <property type="entry name" value="Trans_IPPS_bact-type"/>
</dbReference>
<evidence type="ECO:0000313" key="3">
    <source>
        <dbReference type="Proteomes" id="UP000032160"/>
    </source>
</evidence>
<dbReference type="Proteomes" id="UP000032160">
    <property type="component" value="Chromosome I"/>
</dbReference>
<organism evidence="2 3">
    <name type="scientific">Candidatus Phaeomarinibacter ectocarpi</name>
    <dbReference type="NCBI Taxonomy" id="1458461"/>
    <lineage>
        <taxon>Bacteria</taxon>
        <taxon>Pseudomonadati</taxon>
        <taxon>Pseudomonadota</taxon>
        <taxon>Alphaproteobacteria</taxon>
        <taxon>Hyphomicrobiales</taxon>
        <taxon>Parvibaculaceae</taxon>
        <taxon>Candidatus Phaeomarinibacter</taxon>
    </lineage>
</organism>
<dbReference type="KEGG" id="pect:BN1012_Phect104"/>
<evidence type="ECO:0000313" key="2">
    <source>
        <dbReference type="EMBL" id="CDO58318.1"/>
    </source>
</evidence>
<dbReference type="EC" id="2.5.1.32" evidence="2"/>
<dbReference type="PANTHER" id="PTHR31480">
    <property type="entry name" value="BIFUNCTIONAL LYCOPENE CYCLASE/PHYTOENE SYNTHASE"/>
    <property type="match status" value="1"/>
</dbReference>
<dbReference type="InterPro" id="IPR002060">
    <property type="entry name" value="Squ/phyt_synthse"/>
</dbReference>
<proteinExistence type="predicted"/>
<dbReference type="SFLD" id="SFLDG01212">
    <property type="entry name" value="Phytoene_synthase_like"/>
    <property type="match status" value="1"/>
</dbReference>
<keyword evidence="2" id="KW-0808">Transferase</keyword>
<feature type="region of interest" description="Disordered" evidence="1">
    <location>
        <begin position="1"/>
        <end position="29"/>
    </location>
</feature>
<protein>
    <submittedName>
        <fullName evidence="2">Phytoene synthase</fullName>
        <ecNumber evidence="2">2.5.1.32</ecNumber>
    </submittedName>
</protein>
<dbReference type="SFLD" id="SFLDS00005">
    <property type="entry name" value="Isoprenoid_Synthase_Type_I"/>
    <property type="match status" value="1"/>
</dbReference>
<sequence length="307" mass="33050">MDIQDASAAKSASSLHASGAETPSGKGAGDENFPVGSVLLPAHLRPVIASFYGFARAADDISDNPSLSPSEKLERLDVMDQSLLHADNTTRGGELARMLAEQGHDVRHPRALLNAFRQDAEKGRYASLEELHGYCRMSADPVGRFLVDLHEGSPDAGAKIYPYSDGLCTALQLVNHLQDCGKDFMTMDRCYLPDAWLAAAGASHSDLYGKELTPGLRAVIDRVLDDTDAQLALAAHLPRALTSRRLAMESEIIIRLARRLAQRLRVGDPLATRVKLTKLDFLVAGITGAVSGFFFGGKGRLPDGEST</sequence>
<dbReference type="RefSeq" id="WP_043949310.1">
    <property type="nucleotide sequence ID" value="NZ_HG966617.1"/>
</dbReference>
<dbReference type="EMBL" id="HG966617">
    <property type="protein sequence ID" value="CDO58318.1"/>
    <property type="molecule type" value="Genomic_DNA"/>
</dbReference>
<dbReference type="InterPro" id="IPR008949">
    <property type="entry name" value="Isoprenoid_synthase_dom_sf"/>
</dbReference>
<gene>
    <name evidence="2" type="ORF">BN1012_Phect104</name>
</gene>
<dbReference type="AlphaFoldDB" id="X5M5Z7"/>
<name>X5M5Z7_9HYPH</name>
<dbReference type="Pfam" id="PF00494">
    <property type="entry name" value="SQS_PSY"/>
    <property type="match status" value="1"/>
</dbReference>